<evidence type="ECO:0000313" key="2">
    <source>
        <dbReference type="EMBL" id="KAK4320579.1"/>
    </source>
</evidence>
<feature type="transmembrane region" description="Helical" evidence="1">
    <location>
        <begin position="33"/>
        <end position="53"/>
    </location>
</feature>
<evidence type="ECO:0000256" key="1">
    <source>
        <dbReference type="SAM" id="Phobius"/>
    </source>
</evidence>
<proteinExistence type="predicted"/>
<keyword evidence="1" id="KW-0472">Membrane</keyword>
<keyword evidence="1" id="KW-1133">Transmembrane helix</keyword>
<evidence type="ECO:0000313" key="3">
    <source>
        <dbReference type="Proteomes" id="UP001292094"/>
    </source>
</evidence>
<name>A0AAE1Q6G5_9EUCA</name>
<accession>A0AAE1Q6G5</accession>
<gene>
    <name evidence="2" type="ORF">Pmani_008583</name>
</gene>
<comment type="caution">
    <text evidence="2">The sequence shown here is derived from an EMBL/GenBank/DDBJ whole genome shotgun (WGS) entry which is preliminary data.</text>
</comment>
<keyword evidence="3" id="KW-1185">Reference proteome</keyword>
<feature type="transmembrane region" description="Helical" evidence="1">
    <location>
        <begin position="95"/>
        <end position="114"/>
    </location>
</feature>
<organism evidence="2 3">
    <name type="scientific">Petrolisthes manimaculis</name>
    <dbReference type="NCBI Taxonomy" id="1843537"/>
    <lineage>
        <taxon>Eukaryota</taxon>
        <taxon>Metazoa</taxon>
        <taxon>Ecdysozoa</taxon>
        <taxon>Arthropoda</taxon>
        <taxon>Crustacea</taxon>
        <taxon>Multicrustacea</taxon>
        <taxon>Malacostraca</taxon>
        <taxon>Eumalacostraca</taxon>
        <taxon>Eucarida</taxon>
        <taxon>Decapoda</taxon>
        <taxon>Pleocyemata</taxon>
        <taxon>Anomura</taxon>
        <taxon>Galatheoidea</taxon>
        <taxon>Porcellanidae</taxon>
        <taxon>Petrolisthes</taxon>
    </lineage>
</organism>
<dbReference type="AlphaFoldDB" id="A0AAE1Q6G5"/>
<sequence>MKNQAEEGLSLENDIQSCTPTINADTMTIRRMAFLLVVVMVVGVLVEGMGVMVNDSDVFDGETREEEVVGVSLDINESGNSIFSGMRDDTSVGNIVYSGVGLVLGGLFLFVTLFDPTRREVINTFNTLFGHRDRRRRREATVGLEERVAQVFNTFTSALDKMEVVSKLANK</sequence>
<dbReference type="Proteomes" id="UP001292094">
    <property type="component" value="Unassembled WGS sequence"/>
</dbReference>
<reference evidence="2" key="1">
    <citation type="submission" date="2023-11" db="EMBL/GenBank/DDBJ databases">
        <title>Genome assemblies of two species of porcelain crab, Petrolisthes cinctipes and Petrolisthes manimaculis (Anomura: Porcellanidae).</title>
        <authorList>
            <person name="Angst P."/>
        </authorList>
    </citation>
    <scope>NUCLEOTIDE SEQUENCE</scope>
    <source>
        <strain evidence="2">PB745_02</strain>
        <tissue evidence="2">Gill</tissue>
    </source>
</reference>
<protein>
    <submittedName>
        <fullName evidence="2">Uncharacterized protein</fullName>
    </submittedName>
</protein>
<dbReference type="EMBL" id="JAWZYT010000656">
    <property type="protein sequence ID" value="KAK4320579.1"/>
    <property type="molecule type" value="Genomic_DNA"/>
</dbReference>
<keyword evidence="1" id="KW-0812">Transmembrane</keyword>